<dbReference type="Pfam" id="PF14917">
    <property type="entry name" value="CCDC74_C"/>
    <property type="match status" value="1"/>
</dbReference>
<feature type="domain" description="Coiled coil protein 74 C-terminal" evidence="5">
    <location>
        <begin position="188"/>
        <end position="305"/>
    </location>
</feature>
<organism evidence="6 7">
    <name type="scientific">Gekko japonicus</name>
    <name type="common">Schlegel's Japanese gecko</name>
    <dbReference type="NCBI Taxonomy" id="146911"/>
    <lineage>
        <taxon>Eukaryota</taxon>
        <taxon>Metazoa</taxon>
        <taxon>Chordata</taxon>
        <taxon>Craniata</taxon>
        <taxon>Vertebrata</taxon>
        <taxon>Euteleostomi</taxon>
        <taxon>Lepidosauria</taxon>
        <taxon>Squamata</taxon>
        <taxon>Bifurcata</taxon>
        <taxon>Gekkota</taxon>
        <taxon>Gekkonidae</taxon>
        <taxon>Gekkoninae</taxon>
        <taxon>Gekko</taxon>
    </lineage>
</organism>
<dbReference type="InterPro" id="IPR029422">
    <property type="entry name" value="CCDC74_C"/>
</dbReference>
<evidence type="ECO:0000313" key="6">
    <source>
        <dbReference type="Proteomes" id="UP000694871"/>
    </source>
</evidence>
<feature type="compositionally biased region" description="Basic and acidic residues" evidence="3">
    <location>
        <begin position="85"/>
        <end position="109"/>
    </location>
</feature>
<proteinExistence type="predicted"/>
<protein>
    <submittedName>
        <fullName evidence="7">Coiled-coil domain-containing protein 74A-like isoform X1</fullName>
    </submittedName>
</protein>
<evidence type="ECO:0000256" key="2">
    <source>
        <dbReference type="SAM" id="Coils"/>
    </source>
</evidence>
<feature type="region of interest" description="Disordered" evidence="3">
    <location>
        <begin position="64"/>
        <end position="110"/>
    </location>
</feature>
<evidence type="ECO:0000259" key="5">
    <source>
        <dbReference type="Pfam" id="PF14917"/>
    </source>
</evidence>
<evidence type="ECO:0000256" key="3">
    <source>
        <dbReference type="SAM" id="MobiDB-lite"/>
    </source>
</evidence>
<dbReference type="RefSeq" id="XP_015272206.1">
    <property type="nucleotide sequence ID" value="XM_015416720.1"/>
</dbReference>
<dbReference type="Proteomes" id="UP000694871">
    <property type="component" value="Unplaced"/>
</dbReference>
<dbReference type="GeneID" id="107115106"/>
<dbReference type="InterPro" id="IPR040370">
    <property type="entry name" value="CCDC74A/CCDC74B/CCDC92"/>
</dbReference>
<keyword evidence="6" id="KW-1185">Reference proteome</keyword>
<accession>A0ABM1KER9</accession>
<sequence>MQSGGLPGLGLLSRWGRTDGLERSVAFLQQQHAETLAQLHQEVERLKRQNKDLQYKLIMQPALQKHDSHSTIPSAKPCQSSSPVEKVDLSPKAANKEDSAKPVEKKQMSEELTDNMESAEEAATIVMQKDAETLHSVLETPAEMPPSRETEVCDRMTSPIPIPSPRQTKNGEVKIPAASSNPFLVNVLPSYMRKPPTLEECEVVIRQLWNVNHMQMQELMYLRSCLEDIHKTKRIPEDYMLTGKLGNQDTTRLPRVKNVPKKCRILTPLPAAERAVLPALKQTLGNAFAERQKRAQAAQRNRLHRTVL</sequence>
<feature type="domain" description="CCDC92/74 N-terminal" evidence="4">
    <location>
        <begin position="20"/>
        <end position="68"/>
    </location>
</feature>
<feature type="compositionally biased region" description="Polar residues" evidence="3">
    <location>
        <begin position="70"/>
        <end position="83"/>
    </location>
</feature>
<feature type="coiled-coil region" evidence="2">
    <location>
        <begin position="29"/>
        <end position="56"/>
    </location>
</feature>
<dbReference type="Pfam" id="PF14916">
    <property type="entry name" value="CCDC92"/>
    <property type="match status" value="1"/>
</dbReference>
<gene>
    <name evidence="7" type="primary">LOC107115106</name>
</gene>
<dbReference type="InterPro" id="IPR039496">
    <property type="entry name" value="CCDC92/74_N"/>
</dbReference>
<name>A0ABM1KER9_GEKJA</name>
<reference evidence="7" key="1">
    <citation type="submission" date="2025-08" db="UniProtKB">
        <authorList>
            <consortium name="RefSeq"/>
        </authorList>
    </citation>
    <scope>IDENTIFICATION</scope>
</reference>
<dbReference type="PANTHER" id="PTHR14882">
    <property type="entry name" value="COILED-COIL DOMAIN-CONTAINING 74A"/>
    <property type="match status" value="1"/>
</dbReference>
<evidence type="ECO:0000256" key="1">
    <source>
        <dbReference type="ARBA" id="ARBA00023054"/>
    </source>
</evidence>
<evidence type="ECO:0000259" key="4">
    <source>
        <dbReference type="Pfam" id="PF14916"/>
    </source>
</evidence>
<evidence type="ECO:0000313" key="7">
    <source>
        <dbReference type="RefSeq" id="XP_015272206.1"/>
    </source>
</evidence>
<dbReference type="PANTHER" id="PTHR14882:SF5">
    <property type="entry name" value="COILED-COIL DOMAIN CONTAINING 74A"/>
    <property type="match status" value="1"/>
</dbReference>
<keyword evidence="1 2" id="KW-0175">Coiled coil</keyword>